<dbReference type="RefSeq" id="XP_004996310.1">
    <property type="nucleotide sequence ID" value="XM_004996253.1"/>
</dbReference>
<keyword evidence="1" id="KW-1133">Transmembrane helix</keyword>
<keyword evidence="3" id="KW-1185">Reference proteome</keyword>
<gene>
    <name evidence="2" type="ORF">PTSG_02801</name>
</gene>
<feature type="transmembrane region" description="Helical" evidence="1">
    <location>
        <begin position="70"/>
        <end position="88"/>
    </location>
</feature>
<dbReference type="Proteomes" id="UP000007799">
    <property type="component" value="Unassembled WGS sequence"/>
</dbReference>
<dbReference type="EMBL" id="GL832960">
    <property type="protein sequence ID" value="EGD82127.1"/>
    <property type="molecule type" value="Genomic_DNA"/>
</dbReference>
<proteinExistence type="predicted"/>
<evidence type="ECO:0000313" key="3">
    <source>
        <dbReference type="Proteomes" id="UP000007799"/>
    </source>
</evidence>
<name>F2U3D3_SALR5</name>
<feature type="transmembrane region" description="Helical" evidence="1">
    <location>
        <begin position="100"/>
        <end position="123"/>
    </location>
</feature>
<reference evidence="2" key="1">
    <citation type="submission" date="2009-08" db="EMBL/GenBank/DDBJ databases">
        <title>Annotation of Salpingoeca rosetta.</title>
        <authorList>
            <consortium name="The Broad Institute Genome Sequencing Platform"/>
            <person name="Russ C."/>
            <person name="Cuomo C."/>
            <person name="Burger G."/>
            <person name="Gray M.W."/>
            <person name="Holland P.W.H."/>
            <person name="King N."/>
            <person name="Lang F.B.F."/>
            <person name="Roger A.J."/>
            <person name="Ruiz-Trillo I."/>
            <person name="Young S.K."/>
            <person name="Zeng Q."/>
            <person name="Gargeya S."/>
            <person name="Alvarado L."/>
            <person name="Berlin A."/>
            <person name="Chapman S.B."/>
            <person name="Chen Z."/>
            <person name="Freedman E."/>
            <person name="Gellesch M."/>
            <person name="Goldberg J."/>
            <person name="Griggs A."/>
            <person name="Gujja S."/>
            <person name="Heilman E."/>
            <person name="Heiman D."/>
            <person name="Howarth C."/>
            <person name="Mehta T."/>
            <person name="Neiman D."/>
            <person name="Pearson M."/>
            <person name="Roberts A."/>
            <person name="Saif S."/>
            <person name="Shea T."/>
            <person name="Shenoy N."/>
            <person name="Sisk P."/>
            <person name="Stolte C."/>
            <person name="Sykes S."/>
            <person name="White J."/>
            <person name="Yandava C."/>
            <person name="Haas B."/>
            <person name="Nusbaum C."/>
            <person name="Birren B."/>
        </authorList>
    </citation>
    <scope>NUCLEOTIDE SEQUENCE [LARGE SCALE GENOMIC DNA]</scope>
    <source>
        <strain evidence="2">ATCC 50818</strain>
    </source>
</reference>
<keyword evidence="1" id="KW-0472">Membrane</keyword>
<keyword evidence="1" id="KW-0812">Transmembrane</keyword>
<dbReference type="KEGG" id="sre:PTSG_02801"/>
<evidence type="ECO:0000256" key="1">
    <source>
        <dbReference type="SAM" id="Phobius"/>
    </source>
</evidence>
<sequence>MKQHQYPQQQFQQQQQPPQYQQYPQQQHHVTVVHTQPRRASVNFVVQLAVLAPISVALLVGAYFASMYCLIWVIGITFYTHFLIRYTSAASEAPMLLKTWLVVGYAVVVAACATAIVSLQNFFQCVSDGDVDPSDSECKRALRFFYVSCGLYGLVYAVDFLLALSHLLKRRAVNAGGYSQV</sequence>
<feature type="transmembrane region" description="Helical" evidence="1">
    <location>
        <begin position="143"/>
        <end position="164"/>
    </location>
</feature>
<organism evidence="3">
    <name type="scientific">Salpingoeca rosetta (strain ATCC 50818 / BSB-021)</name>
    <dbReference type="NCBI Taxonomy" id="946362"/>
    <lineage>
        <taxon>Eukaryota</taxon>
        <taxon>Choanoflagellata</taxon>
        <taxon>Craspedida</taxon>
        <taxon>Salpingoecidae</taxon>
        <taxon>Salpingoeca</taxon>
    </lineage>
</organism>
<dbReference type="GeneID" id="16076896"/>
<dbReference type="AlphaFoldDB" id="F2U3D3"/>
<protein>
    <submittedName>
        <fullName evidence="2">Uncharacterized protein</fullName>
    </submittedName>
</protein>
<accession>F2U3D3</accession>
<evidence type="ECO:0000313" key="2">
    <source>
        <dbReference type="EMBL" id="EGD82127.1"/>
    </source>
</evidence>
<feature type="transmembrane region" description="Helical" evidence="1">
    <location>
        <begin position="44"/>
        <end position="64"/>
    </location>
</feature>
<dbReference type="InParanoid" id="F2U3D3"/>